<evidence type="ECO:0000313" key="9">
    <source>
        <dbReference type="Proteomes" id="UP001302349"/>
    </source>
</evidence>
<protein>
    <recommendedName>
        <fullName evidence="2">peptidoglycan lytic exotransglycosylase</fullName>
        <ecNumber evidence="2">4.2.2.n1</ecNumber>
    </recommendedName>
    <alternativeName>
        <fullName evidence="5">Murein hydrolase A</fullName>
    </alternativeName>
</protein>
<name>A0ABZ0IJV9_9BACT</name>
<dbReference type="RefSeq" id="WP_317488054.1">
    <property type="nucleotide sequence ID" value="NZ_CP136051.1"/>
</dbReference>
<dbReference type="SUPFAM" id="SSF50685">
    <property type="entry name" value="Barwin-like endoglucanases"/>
    <property type="match status" value="1"/>
</dbReference>
<accession>A0ABZ0IJV9</accession>
<keyword evidence="3 8" id="KW-0456">Lyase</keyword>
<keyword evidence="4" id="KW-0961">Cell wall biogenesis/degradation</keyword>
<dbReference type="Proteomes" id="UP001302349">
    <property type="component" value="Chromosome"/>
</dbReference>
<dbReference type="NCBIfam" id="NF008366">
    <property type="entry name" value="PRK11162.1"/>
    <property type="match status" value="1"/>
</dbReference>
<reference evidence="8 9" key="1">
    <citation type="journal article" date="2023" name="Microbiol. Resour. Announc.">
        <title>Complete Genome Sequence of Imperialibacter roseus strain P4T.</title>
        <authorList>
            <person name="Tizabi D.R."/>
            <person name="Bachvaroff T."/>
            <person name="Hill R.T."/>
        </authorList>
    </citation>
    <scope>NUCLEOTIDE SEQUENCE [LARGE SCALE GENOMIC DNA]</scope>
    <source>
        <strain evidence="8 9">P4T</strain>
    </source>
</reference>
<evidence type="ECO:0000256" key="1">
    <source>
        <dbReference type="ARBA" id="ARBA00001420"/>
    </source>
</evidence>
<dbReference type="PANTHER" id="PTHR30124">
    <property type="entry name" value="MEMBRANE-BOUND LYTIC MUREIN TRANSGLYCOSYLASE A"/>
    <property type="match status" value="1"/>
</dbReference>
<evidence type="ECO:0000256" key="5">
    <source>
        <dbReference type="ARBA" id="ARBA00030918"/>
    </source>
</evidence>
<dbReference type="InterPro" id="IPR026044">
    <property type="entry name" value="MltA"/>
</dbReference>
<evidence type="ECO:0000256" key="6">
    <source>
        <dbReference type="SAM" id="SignalP"/>
    </source>
</evidence>
<evidence type="ECO:0000256" key="4">
    <source>
        <dbReference type="ARBA" id="ARBA00023316"/>
    </source>
</evidence>
<dbReference type="SMART" id="SM00925">
    <property type="entry name" value="MltA"/>
    <property type="match status" value="1"/>
</dbReference>
<dbReference type="PANTHER" id="PTHR30124:SF0">
    <property type="entry name" value="MEMBRANE-BOUND LYTIC MUREIN TRANSGLYCOSYLASE A"/>
    <property type="match status" value="1"/>
</dbReference>
<dbReference type="CDD" id="cd14668">
    <property type="entry name" value="mlta_B"/>
    <property type="match status" value="1"/>
</dbReference>
<evidence type="ECO:0000313" key="8">
    <source>
        <dbReference type="EMBL" id="WOK05293.1"/>
    </source>
</evidence>
<dbReference type="EMBL" id="CP136051">
    <property type="protein sequence ID" value="WOK05293.1"/>
    <property type="molecule type" value="Genomic_DNA"/>
</dbReference>
<dbReference type="PIRSF" id="PIRSF019422">
    <property type="entry name" value="MltA"/>
    <property type="match status" value="1"/>
</dbReference>
<dbReference type="Pfam" id="PF06725">
    <property type="entry name" value="3D"/>
    <property type="match status" value="1"/>
</dbReference>
<dbReference type="Gene3D" id="2.40.240.50">
    <property type="entry name" value="Barwin-like endoglucanases"/>
    <property type="match status" value="1"/>
</dbReference>
<organism evidence="8 9">
    <name type="scientific">Imperialibacter roseus</name>
    <dbReference type="NCBI Taxonomy" id="1324217"/>
    <lineage>
        <taxon>Bacteria</taxon>
        <taxon>Pseudomonadati</taxon>
        <taxon>Bacteroidota</taxon>
        <taxon>Cytophagia</taxon>
        <taxon>Cytophagales</taxon>
        <taxon>Flammeovirgaceae</taxon>
        <taxon>Imperialibacter</taxon>
    </lineage>
</organism>
<dbReference type="Gene3D" id="2.40.40.10">
    <property type="entry name" value="RlpA-like domain"/>
    <property type="match status" value="1"/>
</dbReference>
<feature type="chain" id="PRO_5045151918" description="peptidoglycan lytic exotransglycosylase" evidence="6">
    <location>
        <begin position="26"/>
        <end position="382"/>
    </location>
</feature>
<dbReference type="InterPro" id="IPR005300">
    <property type="entry name" value="MltA_B"/>
</dbReference>
<dbReference type="GO" id="GO:0016829">
    <property type="term" value="F:lyase activity"/>
    <property type="evidence" value="ECO:0007669"/>
    <property type="project" value="UniProtKB-KW"/>
</dbReference>
<evidence type="ECO:0000256" key="2">
    <source>
        <dbReference type="ARBA" id="ARBA00012587"/>
    </source>
</evidence>
<dbReference type="Pfam" id="PF03562">
    <property type="entry name" value="MltA"/>
    <property type="match status" value="1"/>
</dbReference>
<feature type="signal peptide" evidence="6">
    <location>
        <begin position="1"/>
        <end position="25"/>
    </location>
</feature>
<keyword evidence="6" id="KW-0732">Signal</keyword>
<comment type="catalytic activity">
    <reaction evidence="1">
        <text>Exolytic cleavage of the (1-&gt;4)-beta-glycosidic linkage between N-acetylmuramic acid (MurNAc) and N-acetylglucosamine (GlcNAc) residues in peptidoglycan, from either the reducing or the non-reducing ends of the peptidoglycan chains, with concomitant formation of a 1,6-anhydrobond in the MurNAc residue.</text>
        <dbReference type="EC" id="4.2.2.n1"/>
    </reaction>
</comment>
<evidence type="ECO:0000259" key="7">
    <source>
        <dbReference type="SMART" id="SM00925"/>
    </source>
</evidence>
<dbReference type="EC" id="4.2.2.n1" evidence="2"/>
<feature type="domain" description="Lytic transglycosylase MltA" evidence="7">
    <location>
        <begin position="151"/>
        <end position="284"/>
    </location>
</feature>
<gene>
    <name evidence="8" type="primary">mltA</name>
    <name evidence="8" type="ORF">RT717_19620</name>
</gene>
<keyword evidence="9" id="KW-1185">Reference proteome</keyword>
<evidence type="ECO:0000256" key="3">
    <source>
        <dbReference type="ARBA" id="ARBA00023239"/>
    </source>
</evidence>
<dbReference type="InterPro" id="IPR036908">
    <property type="entry name" value="RlpA-like_sf"/>
</dbReference>
<dbReference type="CDD" id="cd14485">
    <property type="entry name" value="mltA_like_LT_A"/>
    <property type="match status" value="1"/>
</dbReference>
<proteinExistence type="predicted"/>
<dbReference type="InterPro" id="IPR010611">
    <property type="entry name" value="3D_dom"/>
</dbReference>
<sequence length="382" mass="42050">MTSKLPGLTFVGLAFLSLNFGPFVASGQTKPTAIGHGYDFEGNGKDITAATLPLLYTKKESSEGLRQALEHSDSALIVSLKNQYRYLFLKDPDQKYNLENLKPTNEKLRNTLRALIQSIENPTTASSFSLYQIKGEDGKGNVHFTAYFTPVLDASPVATEKYKYPIYKKPSESGQKPLTRKQIDGQGALKNKGLEVAWTSSLLENYFLQVQGSGYAAFSDGSLQFLAFNGQNGLPYSSLGKYMIAQRHISESDISLQSIRNWFVQNPDSLETILYKNQSYTFLAPVKEEPKGAYGFPLTPEHSIAVDTQFIPLGAVLLAHLPVLDESGKLLRHDFTIVTAQDKGGAIKGPGHVDVYMGVGDEALKKASAMHHYGNLWLILAE</sequence>